<accession>A0A270MZK1</accession>
<dbReference type="Proteomes" id="UP000216433">
    <property type="component" value="Unassembled WGS sequence"/>
</dbReference>
<name>A0A270MZK1_STEMA</name>
<dbReference type="AlphaFoldDB" id="A0A270MZK1"/>
<dbReference type="GO" id="GO:0006313">
    <property type="term" value="P:DNA transposition"/>
    <property type="evidence" value="ECO:0007669"/>
    <property type="project" value="InterPro"/>
</dbReference>
<proteinExistence type="predicted"/>
<gene>
    <name evidence="2" type="ORF">CEK00_21415</name>
</gene>
<feature type="non-terminal residue" evidence="2">
    <location>
        <position position="92"/>
    </location>
</feature>
<dbReference type="RefSeq" id="WP_428993478.1">
    <property type="nucleotide sequence ID" value="NZ_NJGC01000105.1"/>
</dbReference>
<sequence length="92" mass="10748">MPLAVQLSAGQAGEALYAEPVLEAVCLQRPGGRHRPQQVAADRAYSHRRIRQWLREHHIRAVIPERLDQVRHRRGRPPIFDAQQYQRRNVIE</sequence>
<dbReference type="GO" id="GO:0003677">
    <property type="term" value="F:DNA binding"/>
    <property type="evidence" value="ECO:0007669"/>
    <property type="project" value="InterPro"/>
</dbReference>
<dbReference type="GO" id="GO:0004803">
    <property type="term" value="F:transposase activity"/>
    <property type="evidence" value="ECO:0007669"/>
    <property type="project" value="InterPro"/>
</dbReference>
<evidence type="ECO:0000313" key="2">
    <source>
        <dbReference type="EMBL" id="PAM65319.1"/>
    </source>
</evidence>
<dbReference type="EMBL" id="NJGC01000105">
    <property type="protein sequence ID" value="PAM65319.1"/>
    <property type="molecule type" value="Genomic_DNA"/>
</dbReference>
<comment type="caution">
    <text evidence="2">The sequence shown here is derived from an EMBL/GenBank/DDBJ whole genome shotgun (WGS) entry which is preliminary data.</text>
</comment>
<evidence type="ECO:0000259" key="1">
    <source>
        <dbReference type="Pfam" id="PF01609"/>
    </source>
</evidence>
<feature type="domain" description="Transposase IS4-like" evidence="1">
    <location>
        <begin position="2"/>
        <end position="79"/>
    </location>
</feature>
<reference evidence="2 3" key="1">
    <citation type="submission" date="2017-06" db="EMBL/GenBank/DDBJ databases">
        <title>Genome sequencing and assembly of Stenotrophomonas maltophilia DF07.</title>
        <authorList>
            <person name="Iyer R."/>
        </authorList>
    </citation>
    <scope>NUCLEOTIDE SEQUENCE [LARGE SCALE GENOMIC DNA]</scope>
    <source>
        <strain evidence="2 3">DF07</strain>
    </source>
</reference>
<protein>
    <submittedName>
        <fullName evidence="2">IS5/IS1182 family transposase</fullName>
    </submittedName>
</protein>
<dbReference type="InterPro" id="IPR002559">
    <property type="entry name" value="Transposase_11"/>
</dbReference>
<organism evidence="2 3">
    <name type="scientific">Stenotrophomonas maltophilia</name>
    <name type="common">Pseudomonas maltophilia</name>
    <name type="synonym">Xanthomonas maltophilia</name>
    <dbReference type="NCBI Taxonomy" id="40324"/>
    <lineage>
        <taxon>Bacteria</taxon>
        <taxon>Pseudomonadati</taxon>
        <taxon>Pseudomonadota</taxon>
        <taxon>Gammaproteobacteria</taxon>
        <taxon>Lysobacterales</taxon>
        <taxon>Lysobacteraceae</taxon>
        <taxon>Stenotrophomonas</taxon>
        <taxon>Stenotrophomonas maltophilia group</taxon>
    </lineage>
</organism>
<dbReference type="Pfam" id="PF01609">
    <property type="entry name" value="DDE_Tnp_1"/>
    <property type="match status" value="1"/>
</dbReference>
<evidence type="ECO:0000313" key="3">
    <source>
        <dbReference type="Proteomes" id="UP000216433"/>
    </source>
</evidence>